<accession>A0ABX3KUW9</accession>
<protein>
    <submittedName>
        <fullName evidence="5">Peptidase M20</fullName>
    </submittedName>
</protein>
<dbReference type="Gene3D" id="3.30.70.360">
    <property type="match status" value="1"/>
</dbReference>
<proteinExistence type="predicted"/>
<feature type="domain" description="Peptidase M20 dimerisation" evidence="4">
    <location>
        <begin position="175"/>
        <end position="274"/>
    </location>
</feature>
<dbReference type="Pfam" id="PF07687">
    <property type="entry name" value="M20_dimer"/>
    <property type="match status" value="1"/>
</dbReference>
<evidence type="ECO:0000256" key="3">
    <source>
        <dbReference type="ARBA" id="ARBA00023285"/>
    </source>
</evidence>
<dbReference type="EMBL" id="MUFR01000003">
    <property type="protein sequence ID" value="OOF35213.1"/>
    <property type="molecule type" value="Genomic_DNA"/>
</dbReference>
<dbReference type="Proteomes" id="UP000189431">
    <property type="component" value="Unassembled WGS sequence"/>
</dbReference>
<dbReference type="PANTHER" id="PTHR43808:SF9">
    <property type="entry name" value="BLL0789 PROTEIN"/>
    <property type="match status" value="1"/>
</dbReference>
<keyword evidence="1" id="KW-0479">Metal-binding</keyword>
<dbReference type="RefSeq" id="WP_077660883.1">
    <property type="nucleotide sequence ID" value="NZ_MUFR01000003.1"/>
</dbReference>
<evidence type="ECO:0000313" key="5">
    <source>
        <dbReference type="EMBL" id="OOF35213.1"/>
    </source>
</evidence>
<keyword evidence="3" id="KW-0170">Cobalt</keyword>
<evidence type="ECO:0000256" key="2">
    <source>
        <dbReference type="ARBA" id="ARBA00022801"/>
    </source>
</evidence>
<dbReference type="InterPro" id="IPR002933">
    <property type="entry name" value="Peptidase_M20"/>
</dbReference>
<dbReference type="SUPFAM" id="SSF53187">
    <property type="entry name" value="Zn-dependent exopeptidases"/>
    <property type="match status" value="1"/>
</dbReference>
<dbReference type="PANTHER" id="PTHR43808">
    <property type="entry name" value="ACETYLORNITHINE DEACETYLASE"/>
    <property type="match status" value="1"/>
</dbReference>
<keyword evidence="2" id="KW-0378">Hydrolase</keyword>
<reference evidence="6" key="1">
    <citation type="submission" date="2017-01" db="EMBL/GenBank/DDBJ databases">
        <title>Draft genome of the species Salinivibrio costicola subsp. alcaliphilus.</title>
        <authorList>
            <person name="Lopez-Hermoso C."/>
            <person name="De La Haba R."/>
            <person name="Sanchez-Porro C."/>
            <person name="Ventosa A."/>
        </authorList>
    </citation>
    <scope>NUCLEOTIDE SEQUENCE [LARGE SCALE GENOMIC DNA]</scope>
    <source>
        <strain evidence="6">CBH448</strain>
    </source>
</reference>
<name>A0ABX3KUW9_SALCS</name>
<dbReference type="PIRSF" id="PIRSF037238">
    <property type="entry name" value="Carboxypeptidase_G2"/>
    <property type="match status" value="1"/>
</dbReference>
<gene>
    <name evidence="5" type="ORF">BZJ21_01675</name>
</gene>
<evidence type="ECO:0000256" key="1">
    <source>
        <dbReference type="ARBA" id="ARBA00022723"/>
    </source>
</evidence>
<dbReference type="InterPro" id="IPR011650">
    <property type="entry name" value="Peptidase_M20_dimer"/>
</dbReference>
<sequence>MTFSLQRYLDELAPLVNIDCGTFQREGIEVIAALMADKYEQMAGWHIKRVECGEAGIGLEIRNQPTHPHIDVMLIGHMDTVFPQGTAAERPMHMEDGFAYGPGVSDMKSGLLNIVYALRALPQAERDALSICVCMNPDEEVGSIHSSTWLESVARNARYVLVAEAARADGGLVKARKGMARYKIAVSGRAAHAGNEPEKGRSAITELAHWLVTLDSMKDLEAGTSINAGLIEGGAGANIVAAYASALVDVRFWDNNAYCALDQAIQARASHPYTPDVTIELVREAYKPAMVPTPETEHLMGLVEAAAFEETVPIHWKAVGGGSDANNTAALGIPSLDGFGPVGANFHSDGEYLQLDSIEPRIRLLTRVLSRLAEQKTV</sequence>
<organism evidence="5 6">
    <name type="scientific">Salinivibrio costicola subsp. alcaliphilus</name>
    <dbReference type="NCBI Taxonomy" id="272773"/>
    <lineage>
        <taxon>Bacteria</taxon>
        <taxon>Pseudomonadati</taxon>
        <taxon>Pseudomonadota</taxon>
        <taxon>Gammaproteobacteria</taxon>
        <taxon>Vibrionales</taxon>
        <taxon>Vibrionaceae</taxon>
        <taxon>Salinivibrio</taxon>
    </lineage>
</organism>
<dbReference type="SUPFAM" id="SSF55031">
    <property type="entry name" value="Bacterial exopeptidase dimerisation domain"/>
    <property type="match status" value="1"/>
</dbReference>
<dbReference type="Pfam" id="PF01546">
    <property type="entry name" value="Peptidase_M20"/>
    <property type="match status" value="1"/>
</dbReference>
<evidence type="ECO:0000259" key="4">
    <source>
        <dbReference type="Pfam" id="PF07687"/>
    </source>
</evidence>
<dbReference type="CDD" id="cd03885">
    <property type="entry name" value="M20_CPDG2"/>
    <property type="match status" value="1"/>
</dbReference>
<dbReference type="InterPro" id="IPR050072">
    <property type="entry name" value="Peptidase_M20A"/>
</dbReference>
<dbReference type="Gene3D" id="3.40.630.10">
    <property type="entry name" value="Zn peptidases"/>
    <property type="match status" value="1"/>
</dbReference>
<dbReference type="InterPro" id="IPR036264">
    <property type="entry name" value="Bact_exopeptidase_dim_dom"/>
</dbReference>
<dbReference type="InterPro" id="IPR017150">
    <property type="entry name" value="Pept_M20_glutamate_carboxypep"/>
</dbReference>
<evidence type="ECO:0000313" key="6">
    <source>
        <dbReference type="Proteomes" id="UP000189431"/>
    </source>
</evidence>
<comment type="caution">
    <text evidence="5">The sequence shown here is derived from an EMBL/GenBank/DDBJ whole genome shotgun (WGS) entry which is preliminary data.</text>
</comment>
<keyword evidence="6" id="KW-1185">Reference proteome</keyword>